<organism evidence="2 3">
    <name type="scientific">Sediminibacterium ginsengisoli</name>
    <dbReference type="NCBI Taxonomy" id="413434"/>
    <lineage>
        <taxon>Bacteria</taxon>
        <taxon>Pseudomonadati</taxon>
        <taxon>Bacteroidota</taxon>
        <taxon>Chitinophagia</taxon>
        <taxon>Chitinophagales</taxon>
        <taxon>Chitinophagaceae</taxon>
        <taxon>Sediminibacterium</taxon>
    </lineage>
</organism>
<dbReference type="OrthoDB" id="6402073at2"/>
<dbReference type="Pfam" id="PF13643">
    <property type="entry name" value="DUF4145"/>
    <property type="match status" value="1"/>
</dbReference>
<dbReference type="InterPro" id="IPR025285">
    <property type="entry name" value="DUF4145"/>
</dbReference>
<proteinExistence type="predicted"/>
<keyword evidence="3" id="KW-1185">Reference proteome</keyword>
<dbReference type="RefSeq" id="WP_078830598.1">
    <property type="nucleotide sequence ID" value="NZ_FUWH01000003.1"/>
</dbReference>
<dbReference type="AlphaFoldDB" id="A0A1T4M0Q4"/>
<dbReference type="Proteomes" id="UP000190888">
    <property type="component" value="Unassembled WGS sequence"/>
</dbReference>
<reference evidence="2 3" key="1">
    <citation type="submission" date="2017-02" db="EMBL/GenBank/DDBJ databases">
        <authorList>
            <person name="Peterson S.W."/>
        </authorList>
    </citation>
    <scope>NUCLEOTIDE SEQUENCE [LARGE SCALE GENOMIC DNA]</scope>
    <source>
        <strain evidence="2 3">DSM 22335</strain>
    </source>
</reference>
<name>A0A1T4M0Q4_9BACT</name>
<evidence type="ECO:0000259" key="1">
    <source>
        <dbReference type="Pfam" id="PF13643"/>
    </source>
</evidence>
<accession>A0A1T4M0Q4</accession>
<feature type="domain" description="DUF4145" evidence="1">
    <location>
        <begin position="122"/>
        <end position="201"/>
    </location>
</feature>
<evidence type="ECO:0000313" key="2">
    <source>
        <dbReference type="EMBL" id="SJZ60563.1"/>
    </source>
</evidence>
<evidence type="ECO:0000313" key="3">
    <source>
        <dbReference type="Proteomes" id="UP000190888"/>
    </source>
</evidence>
<gene>
    <name evidence="2" type="ORF">SAMN04488132_10395</name>
</gene>
<sequence>MKETRTTQRISLKKAVITHCNNCNRDTKHRGVFIYRVTHKMESADFLADYMILECGGCETVSLCKREYLYDALEDEPEYIDYNSLTSEGFEVEDFTFLRADDQEMLPNKIYELYEEIRTQFITNSALMAGVGLRMIIEAVCLQQKIPGRNLQQKINQLNEQGLISKQELPILDKLRVIGNDSAHKIKSMSIDKLAYALDIINHILKSIYVLPKINKKLKI</sequence>
<protein>
    <recommendedName>
        <fullName evidence="1">DUF4145 domain-containing protein</fullName>
    </recommendedName>
</protein>
<dbReference type="EMBL" id="FUWH01000003">
    <property type="protein sequence ID" value="SJZ60563.1"/>
    <property type="molecule type" value="Genomic_DNA"/>
</dbReference>